<proteinExistence type="predicted"/>
<dbReference type="PANTHER" id="PTHR24559">
    <property type="entry name" value="TRANSPOSON TY3-I GAG-POL POLYPROTEIN"/>
    <property type="match status" value="1"/>
</dbReference>
<organism evidence="2">
    <name type="scientific">Nicotiana tabacum</name>
    <name type="common">Common tobacco</name>
    <dbReference type="NCBI Taxonomy" id="4097"/>
    <lineage>
        <taxon>Eukaryota</taxon>
        <taxon>Viridiplantae</taxon>
        <taxon>Streptophyta</taxon>
        <taxon>Embryophyta</taxon>
        <taxon>Tracheophyta</taxon>
        <taxon>Spermatophyta</taxon>
        <taxon>Magnoliopsida</taxon>
        <taxon>eudicotyledons</taxon>
        <taxon>Gunneridae</taxon>
        <taxon>Pentapetalae</taxon>
        <taxon>asterids</taxon>
        <taxon>lamiids</taxon>
        <taxon>Solanales</taxon>
        <taxon>Solanaceae</taxon>
        <taxon>Nicotianoideae</taxon>
        <taxon>Nicotianeae</taxon>
        <taxon>Nicotiana</taxon>
    </lineage>
</organism>
<name>A0A1S3ZXE4_TOBAC</name>
<feature type="non-terminal residue" evidence="2">
    <location>
        <position position="125"/>
    </location>
</feature>
<sequence length="125" mass="14706">MVEKGCLAYLAYVLDTTAETRVIESVHVVREFFDDARVFLKIDLKSRNHQLKIWDSDVPKTNLRARYGHYEFLVISFSLSNSPTAFMDLINMVFRAYIDVFVIVFIDDILIYSRSTEEHKQHLRV</sequence>
<dbReference type="SMR" id="A0A1S3ZXE4"/>
<dbReference type="GO" id="GO:0003964">
    <property type="term" value="F:RNA-directed DNA polymerase activity"/>
    <property type="evidence" value="ECO:0007669"/>
    <property type="project" value="UniProtKB-KW"/>
</dbReference>
<dbReference type="RefSeq" id="XP_016468961.1">
    <property type="nucleotide sequence ID" value="XM_016613475.1"/>
</dbReference>
<keyword evidence="2" id="KW-0548">Nucleotidyltransferase</keyword>
<gene>
    <name evidence="2" type="primary">LOC107791413</name>
</gene>
<dbReference type="Pfam" id="PF00078">
    <property type="entry name" value="RVT_1"/>
    <property type="match status" value="1"/>
</dbReference>
<protein>
    <submittedName>
        <fullName evidence="2">RNA-directed DNA polymerase homolog</fullName>
    </submittedName>
</protein>
<dbReference type="InterPro" id="IPR043128">
    <property type="entry name" value="Rev_trsase/Diguanyl_cyclase"/>
</dbReference>
<dbReference type="AlphaFoldDB" id="A0A1S3ZXE4"/>
<keyword evidence="2" id="KW-0695">RNA-directed DNA polymerase</keyword>
<dbReference type="KEGG" id="nta:107791413"/>
<dbReference type="CDD" id="cd01647">
    <property type="entry name" value="RT_LTR"/>
    <property type="match status" value="1"/>
</dbReference>
<dbReference type="InterPro" id="IPR000477">
    <property type="entry name" value="RT_dom"/>
</dbReference>
<feature type="domain" description="Reverse transcriptase" evidence="1">
    <location>
        <begin position="36"/>
        <end position="124"/>
    </location>
</feature>
<dbReference type="InterPro" id="IPR043502">
    <property type="entry name" value="DNA/RNA_pol_sf"/>
</dbReference>
<dbReference type="PANTHER" id="PTHR24559:SF444">
    <property type="entry name" value="REVERSE TRANSCRIPTASE DOMAIN-CONTAINING PROTEIN"/>
    <property type="match status" value="1"/>
</dbReference>
<dbReference type="PaxDb" id="4097-A0A1S3ZXE4"/>
<dbReference type="InterPro" id="IPR053134">
    <property type="entry name" value="RNA-dir_DNA_polymerase"/>
</dbReference>
<dbReference type="SUPFAM" id="SSF56672">
    <property type="entry name" value="DNA/RNA polymerases"/>
    <property type="match status" value="1"/>
</dbReference>
<reference evidence="2" key="1">
    <citation type="submission" date="2025-08" db="UniProtKB">
        <authorList>
            <consortium name="RefSeq"/>
        </authorList>
    </citation>
    <scope>IDENTIFICATION</scope>
</reference>
<accession>A0A1S3ZXE4</accession>
<evidence type="ECO:0000313" key="2">
    <source>
        <dbReference type="RefSeq" id="XP_016468961.1"/>
    </source>
</evidence>
<evidence type="ECO:0000259" key="1">
    <source>
        <dbReference type="Pfam" id="PF00078"/>
    </source>
</evidence>
<dbReference type="OrthoDB" id="999584at2759"/>
<keyword evidence="2" id="KW-0808">Transferase</keyword>
<dbReference type="Gene3D" id="3.10.10.10">
    <property type="entry name" value="HIV Type 1 Reverse Transcriptase, subunit A, domain 1"/>
    <property type="match status" value="1"/>
</dbReference>
<dbReference type="Gene3D" id="3.30.70.270">
    <property type="match status" value="1"/>
</dbReference>
<dbReference type="STRING" id="4097.A0A1S3ZXE4"/>